<reference evidence="11" key="1">
    <citation type="submission" date="2021-01" db="EMBL/GenBank/DDBJ databases">
        <authorList>
            <person name="Corre E."/>
            <person name="Pelletier E."/>
            <person name="Niang G."/>
            <person name="Scheremetjew M."/>
            <person name="Finn R."/>
            <person name="Kale V."/>
            <person name="Holt S."/>
            <person name="Cochrane G."/>
            <person name="Meng A."/>
            <person name="Brown T."/>
            <person name="Cohen L."/>
        </authorList>
    </citation>
    <scope>NUCLEOTIDE SEQUENCE</scope>
    <source>
        <strain evidence="11">CCMP 769</strain>
    </source>
</reference>
<protein>
    <recommendedName>
        <fullName evidence="10">Matrin-type domain-containing protein</fullName>
    </recommendedName>
</protein>
<name>A0A7S2ZB02_9RHOD</name>
<keyword evidence="3" id="KW-0507">mRNA processing</keyword>
<dbReference type="Pfam" id="PF11931">
    <property type="entry name" value="SF3a60_Prp9_C"/>
    <property type="match status" value="1"/>
</dbReference>
<dbReference type="Pfam" id="PF16837">
    <property type="entry name" value="SF3A3"/>
    <property type="match status" value="1"/>
</dbReference>
<evidence type="ECO:0000256" key="7">
    <source>
        <dbReference type="ARBA" id="ARBA00023187"/>
    </source>
</evidence>
<keyword evidence="4" id="KW-0479">Metal-binding</keyword>
<evidence type="ECO:0000259" key="10">
    <source>
        <dbReference type="PROSITE" id="PS50171"/>
    </source>
</evidence>
<dbReference type="InterPro" id="IPR024598">
    <property type="entry name" value="SF3a60/Prp9_C"/>
</dbReference>
<accession>A0A7S2ZB02</accession>
<dbReference type="PANTHER" id="PTHR12786:SF2">
    <property type="entry name" value="SPLICING FACTOR 3A SUBUNIT 3"/>
    <property type="match status" value="1"/>
</dbReference>
<evidence type="ECO:0000313" key="11">
    <source>
        <dbReference type="EMBL" id="CAE0032521.1"/>
    </source>
</evidence>
<evidence type="ECO:0000256" key="3">
    <source>
        <dbReference type="ARBA" id="ARBA00022664"/>
    </source>
</evidence>
<dbReference type="GO" id="GO:0000398">
    <property type="term" value="P:mRNA splicing, via spliceosome"/>
    <property type="evidence" value="ECO:0007669"/>
    <property type="project" value="InterPro"/>
</dbReference>
<dbReference type="AlphaFoldDB" id="A0A7S2ZB02"/>
<dbReference type="InterPro" id="IPR025086">
    <property type="entry name" value="SDE2/SF3A3_SAP"/>
</dbReference>
<evidence type="ECO:0000256" key="9">
    <source>
        <dbReference type="SAM" id="MobiDB-lite"/>
    </source>
</evidence>
<evidence type="ECO:0000256" key="2">
    <source>
        <dbReference type="ARBA" id="ARBA00008776"/>
    </source>
</evidence>
<keyword evidence="7" id="KW-0508">mRNA splicing</keyword>
<dbReference type="InterPro" id="IPR031774">
    <property type="entry name" value="SF3A3_dom"/>
</dbReference>
<dbReference type="InterPro" id="IPR000690">
    <property type="entry name" value="Matrin/U1-C_Znf_C2H2"/>
</dbReference>
<dbReference type="Pfam" id="PF13297">
    <property type="entry name" value="SDE2_2C"/>
    <property type="match status" value="1"/>
</dbReference>
<keyword evidence="5" id="KW-0863">Zinc-finger</keyword>
<keyword evidence="6" id="KW-0862">Zinc</keyword>
<evidence type="ECO:0000256" key="6">
    <source>
        <dbReference type="ARBA" id="ARBA00022833"/>
    </source>
</evidence>
<comment type="similarity">
    <text evidence="2">Belongs to the SF3A3 family.</text>
</comment>
<evidence type="ECO:0000256" key="5">
    <source>
        <dbReference type="ARBA" id="ARBA00022771"/>
    </source>
</evidence>
<dbReference type="PROSITE" id="PS50171">
    <property type="entry name" value="ZF_MATRIN"/>
    <property type="match status" value="1"/>
</dbReference>
<dbReference type="InterPro" id="IPR051421">
    <property type="entry name" value="RNA_Proc_DNA_Dmg_Regulator"/>
</dbReference>
<keyword evidence="8" id="KW-0539">Nucleus</keyword>
<dbReference type="GO" id="GO:0005681">
    <property type="term" value="C:spliceosomal complex"/>
    <property type="evidence" value="ECO:0007669"/>
    <property type="project" value="InterPro"/>
</dbReference>
<feature type="region of interest" description="Disordered" evidence="9">
    <location>
        <begin position="363"/>
        <end position="395"/>
    </location>
</feature>
<sequence length="513" mass="58296">MSSYPLEIRRSQYEEVERALRLIAAGLKEHEKLRNSKSAKNRALNEGADARQGMFVNADGSDIIATADDAEQVVRRLVETAHSKVEQLKGGFEEDPLLTSEVDDVNGKGDPEKSMSLFYERLKAIQSAHTGDHAEEVMTAGQLDRQAAMSVSPEVSFSGEEAHGKYLDLHESHTKFINLQGIDPEVYDYITFLQNFYAFGSLPEDVRRRPDYNDYIRGLLNYLIDFADRVFPLKFVEDKLAGVRKKAEEKMSKASDDLVDVSKYDSPQALEKGESPDALKQALKKMGLKFGGTPAQRAERLFKAHKKSANGTNGIGGVGLRRETELLEAQVKYMTEDILADLLQSTRMNVEKKLALSYEELEQERYAEENPVNPDDDEDGSDSGEEKTIHNPKDVPLGWDGKPIPYWLYKLHGLNHEFRCEVCGDVTYRGPRNFERHFTEARHTHNLKMLGVQYSRYYYMVTQIDDVLKLADKSRNLSASQLNRTADDEEFEDAEGNVFNRKTYEDLRRQGLL</sequence>
<comment type="subcellular location">
    <subcellularLocation>
        <location evidence="1">Nucleus</location>
    </subcellularLocation>
</comment>
<gene>
    <name evidence="11" type="ORF">RMAR00112_LOCUS461</name>
</gene>
<dbReference type="PANTHER" id="PTHR12786">
    <property type="entry name" value="SPLICING FACTOR SF3A-RELATED"/>
    <property type="match status" value="1"/>
</dbReference>
<organism evidence="11">
    <name type="scientific">Rhodosorus marinus</name>
    <dbReference type="NCBI Taxonomy" id="101924"/>
    <lineage>
        <taxon>Eukaryota</taxon>
        <taxon>Rhodophyta</taxon>
        <taxon>Stylonematophyceae</taxon>
        <taxon>Stylonematales</taxon>
        <taxon>Stylonemataceae</taxon>
        <taxon>Rhodosorus</taxon>
    </lineage>
</organism>
<evidence type="ECO:0000256" key="4">
    <source>
        <dbReference type="ARBA" id="ARBA00022723"/>
    </source>
</evidence>
<feature type="compositionally biased region" description="Acidic residues" evidence="9">
    <location>
        <begin position="374"/>
        <end position="383"/>
    </location>
</feature>
<evidence type="ECO:0000256" key="8">
    <source>
        <dbReference type="ARBA" id="ARBA00023242"/>
    </source>
</evidence>
<proteinExistence type="inferred from homology"/>
<dbReference type="GO" id="GO:0003723">
    <property type="term" value="F:RNA binding"/>
    <property type="evidence" value="ECO:0007669"/>
    <property type="project" value="InterPro"/>
</dbReference>
<dbReference type="EMBL" id="HBHW01000610">
    <property type="protein sequence ID" value="CAE0032521.1"/>
    <property type="molecule type" value="Transcribed_RNA"/>
</dbReference>
<feature type="domain" description="Matrin-type" evidence="10">
    <location>
        <begin position="418"/>
        <end position="449"/>
    </location>
</feature>
<dbReference type="GO" id="GO:0008270">
    <property type="term" value="F:zinc ion binding"/>
    <property type="evidence" value="ECO:0007669"/>
    <property type="project" value="UniProtKB-KW"/>
</dbReference>
<evidence type="ECO:0000256" key="1">
    <source>
        <dbReference type="ARBA" id="ARBA00004123"/>
    </source>
</evidence>
<feature type="compositionally biased region" description="Basic and acidic residues" evidence="9">
    <location>
        <begin position="384"/>
        <end position="393"/>
    </location>
</feature>